<name>B8MUT1_TALSN</name>
<evidence type="ECO:0008006" key="4">
    <source>
        <dbReference type="Google" id="ProtNLM"/>
    </source>
</evidence>
<dbReference type="PANTHER" id="PTHR46082">
    <property type="entry name" value="ATP/GTP-BINDING PROTEIN-RELATED"/>
    <property type="match status" value="1"/>
</dbReference>
<dbReference type="InterPro" id="IPR035994">
    <property type="entry name" value="Nucleoside_phosphorylase_sf"/>
</dbReference>
<dbReference type="SUPFAM" id="SSF53167">
    <property type="entry name" value="Purine and uridine phosphorylases"/>
    <property type="match status" value="1"/>
</dbReference>
<dbReference type="PhylomeDB" id="B8MUT1"/>
<feature type="region of interest" description="Disordered" evidence="1">
    <location>
        <begin position="1"/>
        <end position="20"/>
    </location>
</feature>
<dbReference type="STRING" id="441959.B8MUT1"/>
<dbReference type="HOGENOM" id="CLU_000288_34_12_1"/>
<dbReference type="PANTHER" id="PTHR46082:SF11">
    <property type="entry name" value="AAA+ ATPASE DOMAIN-CONTAINING PROTEIN-RELATED"/>
    <property type="match status" value="1"/>
</dbReference>
<dbReference type="GeneID" id="8107231"/>
<gene>
    <name evidence="2" type="ORF">TSTA_109990</name>
</gene>
<dbReference type="InterPro" id="IPR053137">
    <property type="entry name" value="NLR-like"/>
</dbReference>
<accession>B8MUT1</accession>
<evidence type="ECO:0000313" key="2">
    <source>
        <dbReference type="EMBL" id="EED11819.1"/>
    </source>
</evidence>
<evidence type="ECO:0000256" key="1">
    <source>
        <dbReference type="SAM" id="MobiDB-lite"/>
    </source>
</evidence>
<feature type="region of interest" description="Disordered" evidence="1">
    <location>
        <begin position="130"/>
        <end position="149"/>
    </location>
</feature>
<protein>
    <recommendedName>
        <fullName evidence="4">Nucleoside phosphorylase domain-containing protein</fullName>
    </recommendedName>
</protein>
<keyword evidence="3" id="KW-1185">Reference proteome</keyword>
<organism evidence="2 3">
    <name type="scientific">Talaromyces stipitatus (strain ATCC 10500 / CBS 375.48 / QM 6759 / NRRL 1006)</name>
    <name type="common">Penicillium stipitatum</name>
    <dbReference type="NCBI Taxonomy" id="441959"/>
    <lineage>
        <taxon>Eukaryota</taxon>
        <taxon>Fungi</taxon>
        <taxon>Dikarya</taxon>
        <taxon>Ascomycota</taxon>
        <taxon>Pezizomycotina</taxon>
        <taxon>Eurotiomycetes</taxon>
        <taxon>Eurotiomycetidae</taxon>
        <taxon>Eurotiales</taxon>
        <taxon>Trichocomaceae</taxon>
        <taxon>Talaromyces</taxon>
        <taxon>Talaromyces sect. Talaromyces</taxon>
    </lineage>
</organism>
<dbReference type="GO" id="GO:0003824">
    <property type="term" value="F:catalytic activity"/>
    <property type="evidence" value="ECO:0007669"/>
    <property type="project" value="InterPro"/>
</dbReference>
<dbReference type="OrthoDB" id="1577640at2759"/>
<dbReference type="EMBL" id="EQ962661">
    <property type="protein sequence ID" value="EED11819.1"/>
    <property type="molecule type" value="Genomic_DNA"/>
</dbReference>
<dbReference type="GO" id="GO:0009116">
    <property type="term" value="P:nucleoside metabolic process"/>
    <property type="evidence" value="ECO:0007669"/>
    <property type="project" value="InterPro"/>
</dbReference>
<sequence>MDLPPNANRPPKRLKRSTTEPLAGFAHGDYTVGWICALPETELVAAMAMLDERHPSLPATNPHDANSYVLGQIGDHNVVIACLPAAITGKVSAATIAKDMIHSFPAVRFGLMVGIGGGAPYYGAKRNNDYAGGEEEEEDSKDSKNNPEDIHNIRLSNVVISLHLKSLDAVVQYDFGKSLQEKESIRSGSKTHGLIPLSGHPRDQPYTAATAASYAKEFLLAISGLGVKRMDPIKQSM</sequence>
<proteinExistence type="predicted"/>
<dbReference type="InParanoid" id="B8MUT1"/>
<dbReference type="RefSeq" id="XP_002488575.1">
    <property type="nucleotide sequence ID" value="XM_002488530.1"/>
</dbReference>
<evidence type="ECO:0000313" key="3">
    <source>
        <dbReference type="Proteomes" id="UP000001745"/>
    </source>
</evidence>
<dbReference type="Proteomes" id="UP000001745">
    <property type="component" value="Unassembled WGS sequence"/>
</dbReference>
<reference evidence="3" key="1">
    <citation type="journal article" date="2015" name="Genome Announc.">
        <title>Genome sequence of the AIDS-associated pathogen Penicillium marneffei (ATCC18224) and its near taxonomic relative Talaromyces stipitatus (ATCC10500).</title>
        <authorList>
            <person name="Nierman W.C."/>
            <person name="Fedorova-Abrams N.D."/>
            <person name="Andrianopoulos A."/>
        </authorList>
    </citation>
    <scope>NUCLEOTIDE SEQUENCE [LARGE SCALE GENOMIC DNA]</scope>
    <source>
        <strain evidence="3">ATCC 10500 / CBS 375.48 / QM 6759 / NRRL 1006</strain>
    </source>
</reference>
<dbReference type="VEuPathDB" id="FungiDB:TSTA_109990"/>
<dbReference type="Gene3D" id="3.40.50.1580">
    <property type="entry name" value="Nucleoside phosphorylase domain"/>
    <property type="match status" value="1"/>
</dbReference>
<dbReference type="AlphaFoldDB" id="B8MUT1"/>
<dbReference type="OMA" id="EGHNNIS"/>